<dbReference type="PANTHER" id="PTHR43798">
    <property type="entry name" value="MONOACYLGLYCEROL LIPASE"/>
    <property type="match status" value="1"/>
</dbReference>
<dbReference type="InterPro" id="IPR050266">
    <property type="entry name" value="AB_hydrolase_sf"/>
</dbReference>
<keyword evidence="3" id="KW-1185">Reference proteome</keyword>
<dbReference type="RefSeq" id="WP_212192179.1">
    <property type="nucleotide sequence ID" value="NZ_JAGTAR010000027.1"/>
</dbReference>
<dbReference type="Gene3D" id="3.40.50.1820">
    <property type="entry name" value="alpha/beta hydrolase"/>
    <property type="match status" value="1"/>
</dbReference>
<dbReference type="Proteomes" id="UP000679220">
    <property type="component" value="Unassembled WGS sequence"/>
</dbReference>
<evidence type="ECO:0000259" key="1">
    <source>
        <dbReference type="Pfam" id="PF00561"/>
    </source>
</evidence>
<feature type="domain" description="AB hydrolase-1" evidence="1">
    <location>
        <begin position="27"/>
        <end position="126"/>
    </location>
</feature>
<dbReference type="InterPro" id="IPR000639">
    <property type="entry name" value="Epox_hydrolase-like"/>
</dbReference>
<reference evidence="2" key="1">
    <citation type="journal article" date="2018" name="Int. J. Syst. Evol. Microbiol.">
        <title>Carboxylicivirga sediminis sp. nov., isolated from coastal sediment.</title>
        <authorList>
            <person name="Wang F.Q."/>
            <person name="Ren L.H."/>
            <person name="Zou R.J."/>
            <person name="Sun Y.Z."/>
            <person name="Liu X.J."/>
            <person name="Jiang F."/>
            <person name="Liu L.J."/>
        </authorList>
    </citation>
    <scope>NUCLEOTIDE SEQUENCE</scope>
    <source>
        <strain evidence="2">JR1</strain>
    </source>
</reference>
<evidence type="ECO:0000313" key="2">
    <source>
        <dbReference type="EMBL" id="MBR8537154.1"/>
    </source>
</evidence>
<evidence type="ECO:0000313" key="3">
    <source>
        <dbReference type="Proteomes" id="UP000679220"/>
    </source>
</evidence>
<reference evidence="2" key="2">
    <citation type="submission" date="2021-04" db="EMBL/GenBank/DDBJ databases">
        <authorList>
            <person name="Zhang T."/>
            <person name="Zhang Y."/>
            <person name="Lu D."/>
            <person name="Zuo D."/>
            <person name="Du Z."/>
        </authorList>
    </citation>
    <scope>NUCLEOTIDE SEQUENCE</scope>
    <source>
        <strain evidence="2">JR1</strain>
    </source>
</reference>
<organism evidence="2 3">
    <name type="scientific">Carboxylicivirga sediminis</name>
    <dbReference type="NCBI Taxonomy" id="2006564"/>
    <lineage>
        <taxon>Bacteria</taxon>
        <taxon>Pseudomonadati</taxon>
        <taxon>Bacteroidota</taxon>
        <taxon>Bacteroidia</taxon>
        <taxon>Marinilabiliales</taxon>
        <taxon>Marinilabiliaceae</taxon>
        <taxon>Carboxylicivirga</taxon>
    </lineage>
</organism>
<dbReference type="PRINTS" id="PR00111">
    <property type="entry name" value="ABHYDROLASE"/>
</dbReference>
<protein>
    <submittedName>
        <fullName evidence="2">Alpha/beta hydrolase</fullName>
    </submittedName>
</protein>
<dbReference type="Pfam" id="PF00561">
    <property type="entry name" value="Abhydrolase_1"/>
    <property type="match status" value="1"/>
</dbReference>
<proteinExistence type="predicted"/>
<dbReference type="SUPFAM" id="SSF53474">
    <property type="entry name" value="alpha/beta-Hydrolases"/>
    <property type="match status" value="1"/>
</dbReference>
<sequence>MLNKKNRHSIIIQNHELVYYRIGNGEPLLLVHGITTYSFIWQKVVPFLENRYELIIVDLLGCGDSAKSIDVEFSLKNHANILAELLEALHINKVHLVGHDVGGGICQIMAVRFAELILSLTVINTVAYDFWPVQPIISMRTPIIRQLAMASLDLGAFRFIVKRGLYYRERLSNELMNCFWYPMKTSAGRKAFLHFAHCLDNRDLIEIVDGIEQLQIPVLIIRGDKDVYLSKQIAEKLHQSIKGSQLKVVATGGHFIQEDEPAMIARYIDEFITV</sequence>
<dbReference type="AlphaFoldDB" id="A0A941F7N5"/>
<comment type="caution">
    <text evidence="2">The sequence shown here is derived from an EMBL/GenBank/DDBJ whole genome shotgun (WGS) entry which is preliminary data.</text>
</comment>
<dbReference type="InterPro" id="IPR029058">
    <property type="entry name" value="AB_hydrolase_fold"/>
</dbReference>
<dbReference type="GO" id="GO:0016787">
    <property type="term" value="F:hydrolase activity"/>
    <property type="evidence" value="ECO:0007669"/>
    <property type="project" value="UniProtKB-KW"/>
</dbReference>
<keyword evidence="2" id="KW-0378">Hydrolase</keyword>
<dbReference type="PRINTS" id="PR00412">
    <property type="entry name" value="EPOXHYDRLASE"/>
</dbReference>
<dbReference type="InterPro" id="IPR000073">
    <property type="entry name" value="AB_hydrolase_1"/>
</dbReference>
<dbReference type="EMBL" id="JAGTAR010000027">
    <property type="protein sequence ID" value="MBR8537154.1"/>
    <property type="molecule type" value="Genomic_DNA"/>
</dbReference>
<accession>A0A941F7N5</accession>
<name>A0A941F7N5_9BACT</name>
<gene>
    <name evidence="2" type="ORF">KDU71_16410</name>
</gene>